<dbReference type="GO" id="GO:0003700">
    <property type="term" value="F:DNA-binding transcription factor activity"/>
    <property type="evidence" value="ECO:0007669"/>
    <property type="project" value="TreeGrafter"/>
</dbReference>
<dbReference type="SUPFAM" id="SSF46785">
    <property type="entry name" value="Winged helix' DNA-binding domain"/>
    <property type="match status" value="1"/>
</dbReference>
<keyword evidence="2" id="KW-0238">DNA-binding</keyword>
<evidence type="ECO:0000256" key="3">
    <source>
        <dbReference type="ARBA" id="ARBA00023163"/>
    </source>
</evidence>
<dbReference type="GO" id="GO:0003677">
    <property type="term" value="F:DNA binding"/>
    <property type="evidence" value="ECO:0007669"/>
    <property type="project" value="UniProtKB-KW"/>
</dbReference>
<dbReference type="Gene3D" id="3.30.450.40">
    <property type="match status" value="1"/>
</dbReference>
<dbReference type="InterPro" id="IPR014757">
    <property type="entry name" value="Tscrpt_reg_IclR_C"/>
</dbReference>
<organism evidence="6 7">
    <name type="scientific">Candidatus Sulfuritelmatomonas gaucii</name>
    <dbReference type="NCBI Taxonomy" id="2043161"/>
    <lineage>
        <taxon>Bacteria</taxon>
        <taxon>Pseudomonadati</taxon>
        <taxon>Acidobacteriota</taxon>
        <taxon>Terriglobia</taxon>
        <taxon>Terriglobales</taxon>
        <taxon>Acidobacteriaceae</taxon>
        <taxon>Candidatus Sulfuritelmatomonas</taxon>
    </lineage>
</organism>
<dbReference type="PROSITE" id="PS51077">
    <property type="entry name" value="HTH_ICLR"/>
    <property type="match status" value="1"/>
</dbReference>
<dbReference type="PANTHER" id="PTHR30136">
    <property type="entry name" value="HELIX-TURN-HELIX TRANSCRIPTIONAL REGULATOR, ICLR FAMILY"/>
    <property type="match status" value="1"/>
</dbReference>
<dbReference type="PANTHER" id="PTHR30136:SF24">
    <property type="entry name" value="HTH-TYPE TRANSCRIPTIONAL REPRESSOR ALLR"/>
    <property type="match status" value="1"/>
</dbReference>
<dbReference type="InterPro" id="IPR036390">
    <property type="entry name" value="WH_DNA-bd_sf"/>
</dbReference>
<gene>
    <name evidence="6" type="ORF">SBA5_30027</name>
</gene>
<dbReference type="Proteomes" id="UP000239735">
    <property type="component" value="Unassembled WGS sequence"/>
</dbReference>
<keyword evidence="3" id="KW-0804">Transcription</keyword>
<dbReference type="InterPro" id="IPR050707">
    <property type="entry name" value="HTH_MetabolicPath_Reg"/>
</dbReference>
<dbReference type="EMBL" id="OKRB01000086">
    <property type="protein sequence ID" value="SPE20822.1"/>
    <property type="molecule type" value="Genomic_DNA"/>
</dbReference>
<dbReference type="InterPro" id="IPR036388">
    <property type="entry name" value="WH-like_DNA-bd_sf"/>
</dbReference>
<dbReference type="Pfam" id="PF01614">
    <property type="entry name" value="IclR_C"/>
    <property type="match status" value="1"/>
</dbReference>
<dbReference type="SUPFAM" id="SSF55781">
    <property type="entry name" value="GAF domain-like"/>
    <property type="match status" value="1"/>
</dbReference>
<evidence type="ECO:0000313" key="6">
    <source>
        <dbReference type="EMBL" id="SPE20822.1"/>
    </source>
</evidence>
<dbReference type="PROSITE" id="PS51078">
    <property type="entry name" value="ICLR_ED"/>
    <property type="match status" value="1"/>
</dbReference>
<dbReference type="SMART" id="SM00346">
    <property type="entry name" value="HTH_ICLR"/>
    <property type="match status" value="1"/>
</dbReference>
<feature type="domain" description="HTH iclR-type" evidence="4">
    <location>
        <begin position="22"/>
        <end position="83"/>
    </location>
</feature>
<accession>A0A2N9LC03</accession>
<keyword evidence="1" id="KW-0805">Transcription regulation</keyword>
<dbReference type="OrthoDB" id="113105at2"/>
<sequence>MTRSALKPNISIASPKQDVYFSRSVSKAFEIIALLGSSPSPLSLPEVAARTGLTKSFAYRLLRTLETLRQVQRLPVNLFTVPADDFSSTKKLTEGLVQSARDPMRKLQMQFRETVSLAATLGNRIEVLEVLDSPQLVCMTNRVGRILPPHASSLGKVIAAFQLPDAQQRLLANYGLLRITNSTITDELKLQNEYTEIRKNRLAQDDEESIADAYCLAVPITDKLDHVVAGISISMPKSRIVGNDVLRKDIASALRNASETASSAFKHLVP</sequence>
<dbReference type="GO" id="GO:0045892">
    <property type="term" value="P:negative regulation of DNA-templated transcription"/>
    <property type="evidence" value="ECO:0007669"/>
    <property type="project" value="TreeGrafter"/>
</dbReference>
<proteinExistence type="predicted"/>
<dbReference type="InterPro" id="IPR029016">
    <property type="entry name" value="GAF-like_dom_sf"/>
</dbReference>
<evidence type="ECO:0000259" key="4">
    <source>
        <dbReference type="PROSITE" id="PS51077"/>
    </source>
</evidence>
<dbReference type="AlphaFoldDB" id="A0A2N9LC03"/>
<feature type="domain" description="IclR-ED" evidence="5">
    <location>
        <begin position="77"/>
        <end position="267"/>
    </location>
</feature>
<evidence type="ECO:0000256" key="1">
    <source>
        <dbReference type="ARBA" id="ARBA00023015"/>
    </source>
</evidence>
<evidence type="ECO:0000313" key="7">
    <source>
        <dbReference type="Proteomes" id="UP000239735"/>
    </source>
</evidence>
<dbReference type="InterPro" id="IPR005471">
    <property type="entry name" value="Tscrpt_reg_IclR_N"/>
</dbReference>
<reference evidence="7" key="1">
    <citation type="submission" date="2018-02" db="EMBL/GenBank/DDBJ databases">
        <authorList>
            <person name="Hausmann B."/>
        </authorList>
    </citation>
    <scope>NUCLEOTIDE SEQUENCE [LARGE SCALE GENOMIC DNA]</scope>
    <source>
        <strain evidence="7">Peat soil MAG SbA5</strain>
    </source>
</reference>
<dbReference type="Pfam" id="PF09339">
    <property type="entry name" value="HTH_IclR"/>
    <property type="match status" value="1"/>
</dbReference>
<evidence type="ECO:0000256" key="2">
    <source>
        <dbReference type="ARBA" id="ARBA00023125"/>
    </source>
</evidence>
<name>A0A2N9LC03_9BACT</name>
<protein>
    <submittedName>
        <fullName evidence="6">Putative Transcriptional regulator KdgR</fullName>
    </submittedName>
</protein>
<dbReference type="Gene3D" id="1.10.10.10">
    <property type="entry name" value="Winged helix-like DNA-binding domain superfamily/Winged helix DNA-binding domain"/>
    <property type="match status" value="1"/>
</dbReference>
<evidence type="ECO:0000259" key="5">
    <source>
        <dbReference type="PROSITE" id="PS51078"/>
    </source>
</evidence>